<dbReference type="RefSeq" id="XP_004258226.1">
    <property type="nucleotide sequence ID" value="XM_004258178.1"/>
</dbReference>
<dbReference type="InterPro" id="IPR051345">
    <property type="entry name" value="Importin_beta-like_NTR"/>
</dbReference>
<accession>A0A0A1U944</accession>
<dbReference type="AlphaFoldDB" id="A0A0A1U944"/>
<dbReference type="Gene3D" id="1.25.10.10">
    <property type="entry name" value="Leucine-rich Repeat Variant"/>
    <property type="match status" value="1"/>
</dbReference>
<dbReference type="EMBL" id="KB206474">
    <property type="protein sequence ID" value="ELP91455.1"/>
    <property type="molecule type" value="Genomic_DNA"/>
</dbReference>
<evidence type="ECO:0000313" key="5">
    <source>
        <dbReference type="EMBL" id="ELP91455.1"/>
    </source>
</evidence>
<dbReference type="GO" id="GO:0005634">
    <property type="term" value="C:nucleus"/>
    <property type="evidence" value="ECO:0007669"/>
    <property type="project" value="UniProtKB-SubCell"/>
</dbReference>
<evidence type="ECO:0000256" key="4">
    <source>
        <dbReference type="ARBA" id="ARBA00023242"/>
    </source>
</evidence>
<dbReference type="GO" id="GO:0005737">
    <property type="term" value="C:cytoplasm"/>
    <property type="evidence" value="ECO:0007669"/>
    <property type="project" value="TreeGrafter"/>
</dbReference>
<dbReference type="GeneID" id="14890312"/>
<dbReference type="VEuPathDB" id="AmoebaDB:EIN_155720"/>
<sequence>MEKVHEAVRVLYGGSVSESERRCADLYLRGLMNMPCVWELIPLLLAGNGMREEEILYGAISLERQVRNGVIPPSGDIYTFIEGCLSTHRCRNAVVAHLCRALSQVVVHSEGVRDVVVRLVGVYTQRDVPVSVGLNVLYSLGECVRRAVTVDDVKLRQYVDALRCVSETVLRYCVANSNVNVGVECLVVWVTNVGVHVSEIVGCGVDGVVAMSYSRCMSSGCDLLVSCVNCIEGEIESDVSFNCGLRILRHIMSEFRGVASRCTSEEMVNIVCDMTCCAGKIVALYCGRLEWIDVGSYFGVVSVLCQTKSECVSECVSRCIVEVVNGVSHRASSNVYDCFCEHVGESLYGVYNGYLNVQAVIPSGNDESETDRFCASRKGCVVEAVRCVSSVCGVERLLSGVESVLCSGCEWQRVEAAIFIFRCLVRVTESDAQCVLQVHRILLRVLSIVDGDAYLLHAAVACVGRHCDWMHCYAQDISVRALEYVMRFLCVTSLVDVACLSFMNICDACSVEFTPSFATIDRVFSAIYGNCVNQWRVGTNGYSQMIRGYILLLRRQNLSVQCAALRAYLLPAITKLGEATTPVECSVYAAVVNAWVLYGTVLEKRINVMEYSTAIVRVCDSVIVKAVSSGAPSAISAITSLLQDTLFFIGDNITTCYTEFVNRATSWWASSHISNFVSILYFTLRALRLATSMTFLSNSSINIVTIAQQFLIPVVEWIYSQDVDAVYDVVEIVTRILLFITDNCRAKLERTQLASLLPHWIVHFTATSYSSLYIAAINTLKTYLFMSPIREADTFLASNTGSLIATVVGNAAKFHICDPRDAAAGLVAFLFERNPSATAHTTTEAIIKTFPSIPHQLAERFNNIKLKANDIFTIFDDLFATIDEL</sequence>
<dbReference type="InterPro" id="IPR016024">
    <property type="entry name" value="ARM-type_fold"/>
</dbReference>
<protein>
    <recommendedName>
        <fullName evidence="7">Exportin-1/Importin-beta-like domain-containing protein</fullName>
    </recommendedName>
</protein>
<evidence type="ECO:0000256" key="3">
    <source>
        <dbReference type="ARBA" id="ARBA00022448"/>
    </source>
</evidence>
<name>A0A0A1U944_ENTIV</name>
<dbReference type="InterPro" id="IPR011989">
    <property type="entry name" value="ARM-like"/>
</dbReference>
<dbReference type="PANTHER" id="PTHR12363:SF33">
    <property type="entry name" value="IMPORTIN-13"/>
    <property type="match status" value="1"/>
</dbReference>
<comment type="similarity">
    <text evidence="2">Belongs to the importin beta family.</text>
</comment>
<keyword evidence="3" id="KW-0813">Transport</keyword>
<reference evidence="5 6" key="1">
    <citation type="submission" date="2012-10" db="EMBL/GenBank/DDBJ databases">
        <authorList>
            <person name="Zafar N."/>
            <person name="Inman J."/>
            <person name="Hall N."/>
            <person name="Lorenzi H."/>
            <person name="Caler E."/>
        </authorList>
    </citation>
    <scope>NUCLEOTIDE SEQUENCE [LARGE SCALE GENOMIC DNA]</scope>
    <source>
        <strain evidence="5 6">IP1</strain>
    </source>
</reference>
<evidence type="ECO:0000256" key="2">
    <source>
        <dbReference type="ARBA" id="ARBA00007991"/>
    </source>
</evidence>
<gene>
    <name evidence="5" type="ORF">EIN_155720</name>
</gene>
<dbReference type="Proteomes" id="UP000014680">
    <property type="component" value="Unassembled WGS sequence"/>
</dbReference>
<keyword evidence="4" id="KW-0539">Nucleus</keyword>
<keyword evidence="6" id="KW-1185">Reference proteome</keyword>
<evidence type="ECO:0000313" key="6">
    <source>
        <dbReference type="Proteomes" id="UP000014680"/>
    </source>
</evidence>
<organism evidence="5 6">
    <name type="scientific">Entamoeba invadens IP1</name>
    <dbReference type="NCBI Taxonomy" id="370355"/>
    <lineage>
        <taxon>Eukaryota</taxon>
        <taxon>Amoebozoa</taxon>
        <taxon>Evosea</taxon>
        <taxon>Archamoebae</taxon>
        <taxon>Mastigamoebida</taxon>
        <taxon>Entamoebidae</taxon>
        <taxon>Entamoeba</taxon>
    </lineage>
</organism>
<proteinExistence type="inferred from homology"/>
<evidence type="ECO:0008006" key="7">
    <source>
        <dbReference type="Google" id="ProtNLM"/>
    </source>
</evidence>
<comment type="subcellular location">
    <subcellularLocation>
        <location evidence="1">Nucleus</location>
    </subcellularLocation>
</comment>
<dbReference type="PANTHER" id="PTHR12363">
    <property type="entry name" value="TRANSPORTIN 3 AND IMPORTIN 13"/>
    <property type="match status" value="1"/>
</dbReference>
<evidence type="ECO:0000256" key="1">
    <source>
        <dbReference type="ARBA" id="ARBA00004123"/>
    </source>
</evidence>
<dbReference type="GO" id="GO:0006606">
    <property type="term" value="P:protein import into nucleus"/>
    <property type="evidence" value="ECO:0007669"/>
    <property type="project" value="TreeGrafter"/>
</dbReference>
<dbReference type="SUPFAM" id="SSF48371">
    <property type="entry name" value="ARM repeat"/>
    <property type="match status" value="1"/>
</dbReference>
<dbReference type="KEGG" id="eiv:EIN_155720"/>